<dbReference type="EMBL" id="JANAWD010000292">
    <property type="protein sequence ID" value="KAJ3482025.1"/>
    <property type="molecule type" value="Genomic_DNA"/>
</dbReference>
<name>A0AAD5V495_9APHY</name>
<evidence type="ECO:0000313" key="2">
    <source>
        <dbReference type="EMBL" id="KAJ3482025.1"/>
    </source>
</evidence>
<dbReference type="SUPFAM" id="SSF57959">
    <property type="entry name" value="Leucine zipper domain"/>
    <property type="match status" value="1"/>
</dbReference>
<feature type="compositionally biased region" description="Basic and acidic residues" evidence="1">
    <location>
        <begin position="319"/>
        <end position="331"/>
    </location>
</feature>
<feature type="compositionally biased region" description="Low complexity" evidence="1">
    <location>
        <begin position="230"/>
        <end position="247"/>
    </location>
</feature>
<reference evidence="2" key="1">
    <citation type="submission" date="2022-07" db="EMBL/GenBank/DDBJ databases">
        <title>Genome Sequence of Physisporinus lineatus.</title>
        <authorList>
            <person name="Buettner E."/>
        </authorList>
    </citation>
    <scope>NUCLEOTIDE SEQUENCE</scope>
    <source>
        <strain evidence="2">VT162</strain>
    </source>
</reference>
<accession>A0AAD5V495</accession>
<gene>
    <name evidence="2" type="ORF">NLI96_g7249</name>
</gene>
<dbReference type="Proteomes" id="UP001212997">
    <property type="component" value="Unassembled WGS sequence"/>
</dbReference>
<feature type="compositionally biased region" description="Polar residues" evidence="1">
    <location>
        <begin position="188"/>
        <end position="202"/>
    </location>
</feature>
<dbReference type="AlphaFoldDB" id="A0AAD5V495"/>
<dbReference type="GO" id="GO:0003700">
    <property type="term" value="F:DNA-binding transcription factor activity"/>
    <property type="evidence" value="ECO:0007669"/>
    <property type="project" value="InterPro"/>
</dbReference>
<evidence type="ECO:0008006" key="4">
    <source>
        <dbReference type="Google" id="ProtNLM"/>
    </source>
</evidence>
<feature type="compositionally biased region" description="Polar residues" evidence="1">
    <location>
        <begin position="107"/>
        <end position="139"/>
    </location>
</feature>
<comment type="caution">
    <text evidence="2">The sequence shown here is derived from an EMBL/GenBank/DDBJ whole genome shotgun (WGS) entry which is preliminary data.</text>
</comment>
<feature type="region of interest" description="Disordered" evidence="1">
    <location>
        <begin position="1"/>
        <end position="24"/>
    </location>
</feature>
<feature type="compositionally biased region" description="Low complexity" evidence="1">
    <location>
        <begin position="280"/>
        <end position="297"/>
    </location>
</feature>
<dbReference type="Gene3D" id="1.20.5.170">
    <property type="match status" value="1"/>
</dbReference>
<feature type="compositionally biased region" description="Polar residues" evidence="1">
    <location>
        <begin position="82"/>
        <end position="99"/>
    </location>
</feature>
<evidence type="ECO:0000256" key="1">
    <source>
        <dbReference type="SAM" id="MobiDB-lite"/>
    </source>
</evidence>
<sequence>MSSKRGRKRNDNLPPNRARDVQRAFRARRAAHLEALEQRVAELEEENETLRAALHLPPANRPALGKGPTGKDKPKPYAPRSSLPTLESIATASGVSTSALPIHRTDSPSSASTRTHSLSPSALGTSLNASSHSMPQLDTSWDDQIMLRKERSDSQASPVSSGYPIGTTQQTSYSYPPPSAPPSRQSAITQIYMQPAPQNYQHQTERQAGGNNYQENFIDRRYSFSQSAFPSTHDTSMHSHSPTSSVPPSTPQRGNPNNVQQGLSYPPPRRSITESQGYRQPVLNQQQLPPLPHVQQQSAHVVRISSPVGLQEGVTSLRADYDMESRVGRMS</sequence>
<feature type="compositionally biased region" description="Polar residues" evidence="1">
    <location>
        <begin position="252"/>
        <end position="263"/>
    </location>
</feature>
<evidence type="ECO:0000313" key="3">
    <source>
        <dbReference type="Proteomes" id="UP001212997"/>
    </source>
</evidence>
<proteinExistence type="predicted"/>
<organism evidence="2 3">
    <name type="scientific">Meripilus lineatus</name>
    <dbReference type="NCBI Taxonomy" id="2056292"/>
    <lineage>
        <taxon>Eukaryota</taxon>
        <taxon>Fungi</taxon>
        <taxon>Dikarya</taxon>
        <taxon>Basidiomycota</taxon>
        <taxon>Agaricomycotina</taxon>
        <taxon>Agaricomycetes</taxon>
        <taxon>Polyporales</taxon>
        <taxon>Meripilaceae</taxon>
        <taxon>Meripilus</taxon>
    </lineage>
</organism>
<dbReference type="InterPro" id="IPR046347">
    <property type="entry name" value="bZIP_sf"/>
</dbReference>
<protein>
    <recommendedName>
        <fullName evidence="4">BZIP domain-containing protein</fullName>
    </recommendedName>
</protein>
<keyword evidence="3" id="KW-1185">Reference proteome</keyword>
<feature type="region of interest" description="Disordered" evidence="1">
    <location>
        <begin position="49"/>
        <end position="331"/>
    </location>
</feature>